<dbReference type="SUPFAM" id="SSF57850">
    <property type="entry name" value="RING/U-box"/>
    <property type="match status" value="1"/>
</dbReference>
<dbReference type="PANTHER" id="PTHR22763">
    <property type="entry name" value="RING ZINC FINGER PROTEIN"/>
    <property type="match status" value="1"/>
</dbReference>
<proteinExistence type="predicted"/>
<accession>A0A0A9YES1</accession>
<dbReference type="PROSITE" id="PS50089">
    <property type="entry name" value="ZF_RING_2"/>
    <property type="match status" value="1"/>
</dbReference>
<keyword evidence="5" id="KW-0812">Transmembrane</keyword>
<evidence type="ECO:0000313" key="7">
    <source>
        <dbReference type="EMBL" id="JAG31572.1"/>
    </source>
</evidence>
<protein>
    <submittedName>
        <fullName evidence="7">E3 ubiquitin-protein ligase AMFR</fullName>
    </submittedName>
</protein>
<dbReference type="Pfam" id="PF13639">
    <property type="entry name" value="zf-RING_2"/>
    <property type="match status" value="1"/>
</dbReference>
<keyword evidence="2 4" id="KW-0863">Zinc-finger</keyword>
<evidence type="ECO:0000256" key="1">
    <source>
        <dbReference type="ARBA" id="ARBA00022723"/>
    </source>
</evidence>
<feature type="domain" description="RING-type" evidence="6">
    <location>
        <begin position="68"/>
        <end position="106"/>
    </location>
</feature>
<dbReference type="EMBL" id="GBHO01012032">
    <property type="protein sequence ID" value="JAG31572.1"/>
    <property type="molecule type" value="Transcribed_RNA"/>
</dbReference>
<name>A0A0A9YES1_LYGHE</name>
<keyword evidence="5" id="KW-0472">Membrane</keyword>
<evidence type="ECO:0000259" key="6">
    <source>
        <dbReference type="PROSITE" id="PS50089"/>
    </source>
</evidence>
<dbReference type="GO" id="GO:0061630">
    <property type="term" value="F:ubiquitin protein ligase activity"/>
    <property type="evidence" value="ECO:0007669"/>
    <property type="project" value="TreeGrafter"/>
</dbReference>
<gene>
    <name evidence="7" type="primary">AMFR</name>
    <name evidence="7" type="ORF">CM83_16882</name>
</gene>
<dbReference type="InterPro" id="IPR013083">
    <property type="entry name" value="Znf_RING/FYVE/PHD"/>
</dbReference>
<dbReference type="GO" id="GO:0043161">
    <property type="term" value="P:proteasome-mediated ubiquitin-dependent protein catabolic process"/>
    <property type="evidence" value="ECO:0007669"/>
    <property type="project" value="TreeGrafter"/>
</dbReference>
<dbReference type="GO" id="GO:0008270">
    <property type="term" value="F:zinc ion binding"/>
    <property type="evidence" value="ECO:0007669"/>
    <property type="project" value="UniProtKB-KW"/>
</dbReference>
<evidence type="ECO:0000256" key="5">
    <source>
        <dbReference type="SAM" id="Phobius"/>
    </source>
</evidence>
<dbReference type="InterPro" id="IPR001841">
    <property type="entry name" value="Znf_RING"/>
</dbReference>
<dbReference type="SMART" id="SM00184">
    <property type="entry name" value="RING"/>
    <property type="match status" value="1"/>
</dbReference>
<organism evidence="7">
    <name type="scientific">Lygus hesperus</name>
    <name type="common">Western plant bug</name>
    <dbReference type="NCBI Taxonomy" id="30085"/>
    <lineage>
        <taxon>Eukaryota</taxon>
        <taxon>Metazoa</taxon>
        <taxon>Ecdysozoa</taxon>
        <taxon>Arthropoda</taxon>
        <taxon>Hexapoda</taxon>
        <taxon>Insecta</taxon>
        <taxon>Pterygota</taxon>
        <taxon>Neoptera</taxon>
        <taxon>Paraneoptera</taxon>
        <taxon>Hemiptera</taxon>
        <taxon>Heteroptera</taxon>
        <taxon>Panheteroptera</taxon>
        <taxon>Cimicomorpha</taxon>
        <taxon>Miridae</taxon>
        <taxon>Mirini</taxon>
        <taxon>Lygus</taxon>
    </lineage>
</organism>
<dbReference type="InterPro" id="IPR050731">
    <property type="entry name" value="HRD1_E3_ubiq-ligases"/>
</dbReference>
<keyword evidence="1" id="KW-0479">Metal-binding</keyword>
<dbReference type="GO" id="GO:0012505">
    <property type="term" value="C:endomembrane system"/>
    <property type="evidence" value="ECO:0007669"/>
    <property type="project" value="TreeGrafter"/>
</dbReference>
<keyword evidence="3" id="KW-0862">Zinc</keyword>
<keyword evidence="5" id="KW-1133">Transmembrane helix</keyword>
<dbReference type="AlphaFoldDB" id="A0A0A9YES1"/>
<sequence length="194" mass="21790">MVALFWIGYFMLGRSTPVDMLFTFLIPTCIVRFITICVNTTQYIRNIISIRKHFAQIPLSDIPQNEVCVICRDELLHARRLGCGHLLHPHCLLSLIKFSTCCPVCRQPLSNAQNIFRSFTDLAAPDDDIQSPRPSLPMSTSQDNIFTRNATSTPLQSLHLNTSATALQLPKQVVQNLYQQSSVQWEDTAVTAAA</sequence>
<reference evidence="7" key="2">
    <citation type="submission" date="2014-07" db="EMBL/GenBank/DDBJ databases">
        <authorList>
            <person name="Hull J."/>
        </authorList>
    </citation>
    <scope>NUCLEOTIDE SEQUENCE</scope>
</reference>
<feature type="transmembrane region" description="Helical" evidence="5">
    <location>
        <begin position="20"/>
        <end position="44"/>
    </location>
</feature>
<reference evidence="7" key="1">
    <citation type="journal article" date="2014" name="PLoS ONE">
        <title>Transcriptome-Based Identification of ABC Transporters in the Western Tarnished Plant Bug Lygus hesperus.</title>
        <authorList>
            <person name="Hull J.J."/>
            <person name="Chaney K."/>
            <person name="Geib S.M."/>
            <person name="Fabrick J.A."/>
            <person name="Brent C.S."/>
            <person name="Walsh D."/>
            <person name="Lavine L.C."/>
        </authorList>
    </citation>
    <scope>NUCLEOTIDE SEQUENCE</scope>
</reference>
<evidence type="ECO:0000256" key="3">
    <source>
        <dbReference type="ARBA" id="ARBA00022833"/>
    </source>
</evidence>
<evidence type="ECO:0000256" key="4">
    <source>
        <dbReference type="PROSITE-ProRule" id="PRU00175"/>
    </source>
</evidence>
<evidence type="ECO:0000256" key="2">
    <source>
        <dbReference type="ARBA" id="ARBA00022771"/>
    </source>
</evidence>
<dbReference type="Gene3D" id="3.30.40.10">
    <property type="entry name" value="Zinc/RING finger domain, C3HC4 (zinc finger)"/>
    <property type="match status" value="1"/>
</dbReference>